<evidence type="ECO:0000313" key="1">
    <source>
        <dbReference type="EMBL" id="NOK08131.1"/>
    </source>
</evidence>
<dbReference type="EMBL" id="JABFJW010000016">
    <property type="protein sequence ID" value="NOK08131.1"/>
    <property type="molecule type" value="Genomic_DNA"/>
</dbReference>
<dbReference type="Proteomes" id="UP000528460">
    <property type="component" value="Unassembled WGS sequence"/>
</dbReference>
<dbReference type="RefSeq" id="WP_171412396.1">
    <property type="nucleotide sequence ID" value="NZ_JABFJW010000016.1"/>
</dbReference>
<evidence type="ECO:0000313" key="2">
    <source>
        <dbReference type="Proteomes" id="UP000528460"/>
    </source>
</evidence>
<dbReference type="AlphaFoldDB" id="A0A7Y4JN80"/>
<proteinExistence type="predicted"/>
<gene>
    <name evidence="1" type="ORF">HNS30_03645</name>
</gene>
<organism evidence="1 2">
    <name type="scientific">Corallococcus exercitus</name>
    <dbReference type="NCBI Taxonomy" id="2316736"/>
    <lineage>
        <taxon>Bacteria</taxon>
        <taxon>Pseudomonadati</taxon>
        <taxon>Myxococcota</taxon>
        <taxon>Myxococcia</taxon>
        <taxon>Myxococcales</taxon>
        <taxon>Cystobacterineae</taxon>
        <taxon>Myxococcaceae</taxon>
        <taxon>Corallococcus</taxon>
    </lineage>
</organism>
<reference evidence="1 2" key="1">
    <citation type="submission" date="2020-05" db="EMBL/GenBank/DDBJ databases">
        <authorList>
            <person name="Whitworth D."/>
        </authorList>
    </citation>
    <scope>NUCLEOTIDE SEQUENCE [LARGE SCALE GENOMIC DNA]</scope>
    <source>
        <strain evidence="1 2">CA046A</strain>
    </source>
</reference>
<sequence length="218" mass="24854">MFDQSPNVAIYPSGDVIYKQRMGMEKPPRFYRARLTQAQRDDLKHRLRSLDSLKPSYFVANGVCVPDETIQWRDEQGTLRQVEVSGVIEPKLAAIDRTRTPPAFLAIYDQLVEFQSANAVPYEPERTRVIFAPVRGPMADPIAWPQSWATPVSSGEDEYLHADLSGLRFDEIYNWIQTRHDRRQDVTSGGKGYYNFIQALYPGDPSPLPTPEPVVPEE</sequence>
<name>A0A7Y4JN80_9BACT</name>
<accession>A0A7Y4JN80</accession>
<comment type="caution">
    <text evidence="1">The sequence shown here is derived from an EMBL/GenBank/DDBJ whole genome shotgun (WGS) entry which is preliminary data.</text>
</comment>
<protein>
    <submittedName>
        <fullName evidence="1">Uncharacterized protein</fullName>
    </submittedName>
</protein>